<keyword evidence="1" id="KW-0472">Membrane</keyword>
<evidence type="ECO:0000313" key="2">
    <source>
        <dbReference type="EMBL" id="RDH85442.1"/>
    </source>
</evidence>
<protein>
    <submittedName>
        <fullName evidence="2">Hemerythrin family protein</fullName>
    </submittedName>
</protein>
<feature type="transmembrane region" description="Helical" evidence="1">
    <location>
        <begin position="12"/>
        <end position="30"/>
    </location>
</feature>
<gene>
    <name evidence="2" type="ORF">DIZ78_10885</name>
</gene>
<keyword evidence="1" id="KW-1133">Transmembrane helix</keyword>
<dbReference type="Proteomes" id="UP000254771">
    <property type="component" value="Unassembled WGS sequence"/>
</dbReference>
<accession>A0A370DKL3</accession>
<comment type="caution">
    <text evidence="2">The sequence shown here is derived from an EMBL/GenBank/DDBJ whole genome shotgun (WGS) entry which is preliminary data.</text>
</comment>
<reference evidence="2 3" key="1">
    <citation type="journal article" date="2018" name="ISME J.">
        <title>Endosymbiont genomes yield clues of tubeworm success.</title>
        <authorList>
            <person name="Li Y."/>
            <person name="Liles M.R."/>
            <person name="Halanych K.M."/>
        </authorList>
    </citation>
    <scope>NUCLEOTIDE SEQUENCE [LARGE SCALE GENOMIC DNA]</scope>
    <source>
        <strain evidence="2">A1462</strain>
    </source>
</reference>
<proteinExistence type="predicted"/>
<keyword evidence="1" id="KW-0812">Transmembrane</keyword>
<organism evidence="2 3">
    <name type="scientific">endosymbiont of Escarpia spicata</name>
    <dbReference type="NCBI Taxonomy" id="2200908"/>
    <lineage>
        <taxon>Bacteria</taxon>
        <taxon>Pseudomonadati</taxon>
        <taxon>Pseudomonadota</taxon>
        <taxon>Gammaproteobacteria</taxon>
        <taxon>sulfur-oxidizing symbionts</taxon>
    </lineage>
</organism>
<evidence type="ECO:0000313" key="3">
    <source>
        <dbReference type="Proteomes" id="UP000254771"/>
    </source>
</evidence>
<sequence length="79" mass="8477">MKTRKPAQRVSLVVAYICYIAAVITLFTAGYRAYTVGTDNPIFASLAASVFFFVCCGIVLQVIGSVSLPDLKIDPKGSE</sequence>
<name>A0A370DKL3_9GAMM</name>
<feature type="transmembrane region" description="Helical" evidence="1">
    <location>
        <begin position="42"/>
        <end position="63"/>
    </location>
</feature>
<evidence type="ECO:0000256" key="1">
    <source>
        <dbReference type="SAM" id="Phobius"/>
    </source>
</evidence>
<dbReference type="AlphaFoldDB" id="A0A370DKL3"/>
<dbReference type="EMBL" id="QFXE01000013">
    <property type="protein sequence ID" value="RDH85442.1"/>
    <property type="molecule type" value="Genomic_DNA"/>
</dbReference>
<keyword evidence="3" id="KW-1185">Reference proteome</keyword>